<accession>A0A8K1CIV8</accession>
<reference evidence="7" key="1">
    <citation type="submission" date="2019-03" db="EMBL/GenBank/DDBJ databases">
        <title>Long read genome sequence of the mycoparasitic Pythium oligandrum ATCC 38472 isolated from sugarbeet rhizosphere.</title>
        <authorList>
            <person name="Gaulin E."/>
        </authorList>
    </citation>
    <scope>NUCLEOTIDE SEQUENCE</scope>
    <source>
        <strain evidence="7">ATCC 38472_TT</strain>
    </source>
</reference>
<dbReference type="SUPFAM" id="SSF64005">
    <property type="entry name" value="Undecaprenyl diphosphate synthase"/>
    <property type="match status" value="1"/>
</dbReference>
<evidence type="ECO:0000256" key="4">
    <source>
        <dbReference type="ARBA" id="ARBA00022723"/>
    </source>
</evidence>
<dbReference type="PANTHER" id="PTHR10291:SF43">
    <property type="entry name" value="DEHYDRODOLICHYL DIPHOSPHATE SYNTHASE COMPLEX SUBUNIT DHDDS"/>
    <property type="match status" value="1"/>
</dbReference>
<evidence type="ECO:0000256" key="2">
    <source>
        <dbReference type="ARBA" id="ARBA00005432"/>
    </source>
</evidence>
<dbReference type="GO" id="GO:0045547">
    <property type="term" value="F:ditrans,polycis-polyprenyl diphosphate synthase [(2E,6E)-farnesyl diphosphate specific] activity"/>
    <property type="evidence" value="ECO:0007669"/>
    <property type="project" value="TreeGrafter"/>
</dbReference>
<feature type="transmembrane region" description="Helical" evidence="6">
    <location>
        <begin position="47"/>
        <end position="69"/>
    </location>
</feature>
<dbReference type="GO" id="GO:0005783">
    <property type="term" value="C:endoplasmic reticulum"/>
    <property type="evidence" value="ECO:0007669"/>
    <property type="project" value="TreeGrafter"/>
</dbReference>
<dbReference type="CDD" id="cd00475">
    <property type="entry name" value="Cis_IPPS"/>
    <property type="match status" value="1"/>
</dbReference>
<dbReference type="EC" id="2.5.1.-" evidence="6"/>
<keyword evidence="3 6" id="KW-0808">Transferase</keyword>
<keyword evidence="8" id="KW-1185">Reference proteome</keyword>
<dbReference type="PROSITE" id="PS01066">
    <property type="entry name" value="UPP_SYNTHASE"/>
    <property type="match status" value="1"/>
</dbReference>
<keyword evidence="4" id="KW-0479">Metal-binding</keyword>
<comment type="similarity">
    <text evidence="2 6">Belongs to the UPP synthase family.</text>
</comment>
<evidence type="ECO:0000313" key="7">
    <source>
        <dbReference type="EMBL" id="TMW64389.1"/>
    </source>
</evidence>
<dbReference type="AlphaFoldDB" id="A0A8K1CIV8"/>
<dbReference type="EMBL" id="SPLM01000040">
    <property type="protein sequence ID" value="TMW64389.1"/>
    <property type="molecule type" value="Genomic_DNA"/>
</dbReference>
<comment type="caution">
    <text evidence="7">The sequence shown here is derived from an EMBL/GenBank/DDBJ whole genome shotgun (WGS) entry which is preliminary data.</text>
</comment>
<dbReference type="InterPro" id="IPR036424">
    <property type="entry name" value="UPP_synth-like_sf"/>
</dbReference>
<dbReference type="Gene3D" id="3.40.1180.10">
    <property type="entry name" value="Decaprenyl diphosphate synthase-like"/>
    <property type="match status" value="1"/>
</dbReference>
<dbReference type="GO" id="GO:0016094">
    <property type="term" value="P:polyprenol biosynthetic process"/>
    <property type="evidence" value="ECO:0007669"/>
    <property type="project" value="TreeGrafter"/>
</dbReference>
<sequence length="352" mass="39600">MFIMDENASGVTAGFREAYGRETLSAFDFDQRTMSEWQQTLHNGFEIWWLAGMPIVLAFLLTLLSLSVVSGIEKRLTLKVSVPIPTFLWNAAVQLDAKIGFSKLSTTKSSPGDMSRLENVQVPRHIAVIMDGNRRYGKATYGAGVRGHSDGSKTLVAFTDWCIEAGVQALTVFAFSTENWNREQSEVDALMGLFNQFMHQIVPEALQRNIRVRVLVSDGRKFPAYIVDAIEQIETKTRHCDGFNLNICVSYGARNELVGACRQIAAKVADGRVALDAIDEACISQHLLTADLPDPDVLVRTSGELRISNFLLYQIAYAELIFLDKNWPEVTRDDLHEHIIHEFSRRKRRFGK</sequence>
<dbReference type="InterPro" id="IPR001441">
    <property type="entry name" value="UPP_synth-like"/>
</dbReference>
<evidence type="ECO:0000256" key="6">
    <source>
        <dbReference type="RuleBase" id="RU363018"/>
    </source>
</evidence>
<keyword evidence="6" id="KW-1133">Transmembrane helix</keyword>
<protein>
    <recommendedName>
        <fullName evidence="6">Alkyl transferase</fullName>
        <ecNumber evidence="6">2.5.1.-</ecNumber>
    </recommendedName>
</protein>
<organism evidence="7 8">
    <name type="scientific">Pythium oligandrum</name>
    <name type="common">Mycoparasitic fungus</name>
    <dbReference type="NCBI Taxonomy" id="41045"/>
    <lineage>
        <taxon>Eukaryota</taxon>
        <taxon>Sar</taxon>
        <taxon>Stramenopiles</taxon>
        <taxon>Oomycota</taxon>
        <taxon>Peronosporomycetes</taxon>
        <taxon>Pythiales</taxon>
        <taxon>Pythiaceae</taxon>
        <taxon>Pythium</taxon>
    </lineage>
</organism>
<evidence type="ECO:0000256" key="3">
    <source>
        <dbReference type="ARBA" id="ARBA00022679"/>
    </source>
</evidence>
<dbReference type="PANTHER" id="PTHR10291">
    <property type="entry name" value="DEHYDRODOLICHYL DIPHOSPHATE SYNTHASE FAMILY MEMBER"/>
    <property type="match status" value="1"/>
</dbReference>
<evidence type="ECO:0000256" key="1">
    <source>
        <dbReference type="ARBA" id="ARBA00001946"/>
    </source>
</evidence>
<dbReference type="NCBIfam" id="TIGR00055">
    <property type="entry name" value="uppS"/>
    <property type="match status" value="1"/>
</dbReference>
<dbReference type="GO" id="GO:0046872">
    <property type="term" value="F:metal ion binding"/>
    <property type="evidence" value="ECO:0007669"/>
    <property type="project" value="UniProtKB-KW"/>
</dbReference>
<keyword evidence="6" id="KW-0812">Transmembrane</keyword>
<comment type="cofactor">
    <cofactor evidence="1">
        <name>Mg(2+)</name>
        <dbReference type="ChEBI" id="CHEBI:18420"/>
    </cofactor>
</comment>
<keyword evidence="6" id="KW-0472">Membrane</keyword>
<dbReference type="InterPro" id="IPR018520">
    <property type="entry name" value="UPP_synth-like_CS"/>
</dbReference>
<dbReference type="HAMAP" id="MF_01139">
    <property type="entry name" value="ISPT"/>
    <property type="match status" value="1"/>
</dbReference>
<name>A0A8K1CIV8_PYTOL</name>
<keyword evidence="5" id="KW-0460">Magnesium</keyword>
<gene>
    <name evidence="7" type="ORF">Poli38472_013011</name>
</gene>
<dbReference type="FunFam" id="3.40.1180.10:FF:000003">
    <property type="entry name" value="Isoprenyl transferase 2"/>
    <property type="match status" value="1"/>
</dbReference>
<evidence type="ECO:0000256" key="5">
    <source>
        <dbReference type="ARBA" id="ARBA00022842"/>
    </source>
</evidence>
<dbReference type="OrthoDB" id="4173905at2759"/>
<dbReference type="Proteomes" id="UP000794436">
    <property type="component" value="Unassembled WGS sequence"/>
</dbReference>
<evidence type="ECO:0000313" key="8">
    <source>
        <dbReference type="Proteomes" id="UP000794436"/>
    </source>
</evidence>
<dbReference type="Pfam" id="PF01255">
    <property type="entry name" value="Prenyltransf"/>
    <property type="match status" value="1"/>
</dbReference>
<proteinExistence type="inferred from homology"/>